<gene>
    <name evidence="2" type="ORF">FRACYDRAFT_269626</name>
</gene>
<proteinExistence type="predicted"/>
<dbReference type="InParanoid" id="A0A1E7F8Y3"/>
<evidence type="ECO:0000313" key="3">
    <source>
        <dbReference type="Proteomes" id="UP000095751"/>
    </source>
</evidence>
<evidence type="ECO:0000313" key="2">
    <source>
        <dbReference type="EMBL" id="OEU14632.1"/>
    </source>
</evidence>
<sequence length="130" mass="14131">MMRIAEAEGKNLDEAKASISKPEINMLTALLHVSADLLRSTTTFIEGILLLGGGLTPDEQVFVDAICGIIIGASIYLASIYALYEWITAFWRWFTSLGNAIEVKCPECWAQIEIKPDKAGHGKAADAFIG</sequence>
<reference evidence="2 3" key="1">
    <citation type="submission" date="2016-09" db="EMBL/GenBank/DDBJ databases">
        <title>Extensive genetic diversity and differential bi-allelic expression allows diatom success in the polar Southern Ocean.</title>
        <authorList>
            <consortium name="DOE Joint Genome Institute"/>
            <person name="Mock T."/>
            <person name="Otillar R.P."/>
            <person name="Strauss J."/>
            <person name="Dupont C."/>
            <person name="Frickenhaus S."/>
            <person name="Maumus F."/>
            <person name="Mcmullan M."/>
            <person name="Sanges R."/>
            <person name="Schmutz J."/>
            <person name="Toseland A."/>
            <person name="Valas R."/>
            <person name="Veluchamy A."/>
            <person name="Ward B.J."/>
            <person name="Allen A."/>
            <person name="Barry K."/>
            <person name="Falciatore A."/>
            <person name="Ferrante M."/>
            <person name="Fortunato A.E."/>
            <person name="Gloeckner G."/>
            <person name="Gruber A."/>
            <person name="Hipkin R."/>
            <person name="Janech M."/>
            <person name="Kroth P."/>
            <person name="Leese F."/>
            <person name="Lindquist E."/>
            <person name="Lyon B.R."/>
            <person name="Martin J."/>
            <person name="Mayer C."/>
            <person name="Parker M."/>
            <person name="Quesneville H."/>
            <person name="Raymond J."/>
            <person name="Uhlig C."/>
            <person name="Valentin K.U."/>
            <person name="Worden A.Z."/>
            <person name="Armbrust E.V."/>
            <person name="Bowler C."/>
            <person name="Green B."/>
            <person name="Moulton V."/>
            <person name="Van Oosterhout C."/>
            <person name="Grigoriev I."/>
        </authorList>
    </citation>
    <scope>NUCLEOTIDE SEQUENCE [LARGE SCALE GENOMIC DNA]</scope>
    <source>
        <strain evidence="2 3">CCMP1102</strain>
    </source>
</reference>
<name>A0A1E7F8Y3_9STRA</name>
<feature type="transmembrane region" description="Helical" evidence="1">
    <location>
        <begin position="61"/>
        <end position="84"/>
    </location>
</feature>
<organism evidence="2 3">
    <name type="scientific">Fragilariopsis cylindrus CCMP1102</name>
    <dbReference type="NCBI Taxonomy" id="635003"/>
    <lineage>
        <taxon>Eukaryota</taxon>
        <taxon>Sar</taxon>
        <taxon>Stramenopiles</taxon>
        <taxon>Ochrophyta</taxon>
        <taxon>Bacillariophyta</taxon>
        <taxon>Bacillariophyceae</taxon>
        <taxon>Bacillariophycidae</taxon>
        <taxon>Bacillariales</taxon>
        <taxon>Bacillariaceae</taxon>
        <taxon>Fragilariopsis</taxon>
    </lineage>
</organism>
<dbReference type="KEGG" id="fcy:FRACYDRAFT_269626"/>
<accession>A0A1E7F8Y3</accession>
<evidence type="ECO:0000256" key="1">
    <source>
        <dbReference type="SAM" id="Phobius"/>
    </source>
</evidence>
<keyword evidence="3" id="KW-1185">Reference proteome</keyword>
<protein>
    <submittedName>
        <fullName evidence="2">Uncharacterized protein</fullName>
    </submittedName>
</protein>
<dbReference type="Proteomes" id="UP000095751">
    <property type="component" value="Unassembled WGS sequence"/>
</dbReference>
<keyword evidence="1" id="KW-0472">Membrane</keyword>
<dbReference type="AlphaFoldDB" id="A0A1E7F8Y3"/>
<dbReference type="EMBL" id="KV784360">
    <property type="protein sequence ID" value="OEU14632.1"/>
    <property type="molecule type" value="Genomic_DNA"/>
</dbReference>
<keyword evidence="1" id="KW-0812">Transmembrane</keyword>
<dbReference type="OrthoDB" id="21317at2836"/>
<keyword evidence="1" id="KW-1133">Transmembrane helix</keyword>